<dbReference type="InterPro" id="IPR038718">
    <property type="entry name" value="SNF2-like_sf"/>
</dbReference>
<dbReference type="STRING" id="2903.R1ET66"/>
<dbReference type="SUPFAM" id="SSF52540">
    <property type="entry name" value="P-loop containing nucleoside triphosphate hydrolases"/>
    <property type="match status" value="2"/>
</dbReference>
<dbReference type="InterPro" id="IPR027417">
    <property type="entry name" value="P-loop_NTPase"/>
</dbReference>
<feature type="domain" description="Helicase ATP-binding" evidence="1">
    <location>
        <begin position="1"/>
        <end position="68"/>
    </location>
</feature>
<evidence type="ECO:0000259" key="1">
    <source>
        <dbReference type="PROSITE" id="PS51192"/>
    </source>
</evidence>
<keyword evidence="3" id="KW-1185">Reference proteome</keyword>
<dbReference type="PROSITE" id="PS51192">
    <property type="entry name" value="HELICASE_ATP_BIND_1"/>
    <property type="match status" value="1"/>
</dbReference>
<dbReference type="HOGENOM" id="CLU_000315_17_11_1"/>
<dbReference type="Pfam" id="PF00176">
    <property type="entry name" value="SNF2-rel_dom"/>
    <property type="match status" value="1"/>
</dbReference>
<name>A0A0D3JRM1_EMIH1</name>
<dbReference type="InterPro" id="IPR014001">
    <property type="entry name" value="Helicase_ATP-bd"/>
</dbReference>
<dbReference type="eggNOG" id="KOG0386">
    <property type="taxonomic scope" value="Eukaryota"/>
</dbReference>
<dbReference type="GO" id="GO:0005524">
    <property type="term" value="F:ATP binding"/>
    <property type="evidence" value="ECO:0007669"/>
    <property type="project" value="InterPro"/>
</dbReference>
<dbReference type="OMA" id="WEYLVID"/>
<reference evidence="2" key="2">
    <citation type="submission" date="2024-10" db="UniProtKB">
        <authorList>
            <consortium name="EnsemblProtists"/>
        </authorList>
    </citation>
    <scope>IDENTIFICATION</scope>
</reference>
<organism evidence="2 3">
    <name type="scientific">Emiliania huxleyi (strain CCMP1516)</name>
    <dbReference type="NCBI Taxonomy" id="280463"/>
    <lineage>
        <taxon>Eukaryota</taxon>
        <taxon>Haptista</taxon>
        <taxon>Haptophyta</taxon>
        <taxon>Prymnesiophyceae</taxon>
        <taxon>Isochrysidales</taxon>
        <taxon>Noelaerhabdaceae</taxon>
        <taxon>Emiliania</taxon>
    </lineage>
</organism>
<dbReference type="KEGG" id="ehx:EMIHUDRAFT_48728"/>
<dbReference type="Gene3D" id="3.40.50.300">
    <property type="entry name" value="P-loop containing nucleotide triphosphate hydrolases"/>
    <property type="match status" value="1"/>
</dbReference>
<protein>
    <recommendedName>
        <fullName evidence="1">Helicase ATP-binding domain-containing protein</fullName>
    </recommendedName>
</protein>
<dbReference type="Proteomes" id="UP000013827">
    <property type="component" value="Unassembled WGS sequence"/>
</dbReference>
<evidence type="ECO:0000313" key="3">
    <source>
        <dbReference type="Proteomes" id="UP000013827"/>
    </source>
</evidence>
<dbReference type="RefSeq" id="XP_005778585.1">
    <property type="nucleotide sequence ID" value="XM_005778528.1"/>
</dbReference>
<evidence type="ECO:0000313" key="2">
    <source>
        <dbReference type="EnsemblProtists" id="EOD26156"/>
    </source>
</evidence>
<dbReference type="PANTHER" id="PTHR10799">
    <property type="entry name" value="SNF2/RAD54 HELICASE FAMILY"/>
    <property type="match status" value="1"/>
</dbReference>
<accession>A0A0D3JRM1</accession>
<dbReference type="Gene3D" id="3.40.50.10810">
    <property type="entry name" value="Tandem AAA-ATPase domain"/>
    <property type="match status" value="1"/>
</dbReference>
<dbReference type="AlphaFoldDB" id="A0A0D3JRM1"/>
<proteinExistence type="predicted"/>
<reference evidence="3" key="1">
    <citation type="journal article" date="2013" name="Nature">
        <title>Pan genome of the phytoplankton Emiliania underpins its global distribution.</title>
        <authorList>
            <person name="Read B.A."/>
            <person name="Kegel J."/>
            <person name="Klute M.J."/>
            <person name="Kuo A."/>
            <person name="Lefebvre S.C."/>
            <person name="Maumus F."/>
            <person name="Mayer C."/>
            <person name="Miller J."/>
            <person name="Monier A."/>
            <person name="Salamov A."/>
            <person name="Young J."/>
            <person name="Aguilar M."/>
            <person name="Claverie J.M."/>
            <person name="Frickenhaus S."/>
            <person name="Gonzalez K."/>
            <person name="Herman E.K."/>
            <person name="Lin Y.C."/>
            <person name="Napier J."/>
            <person name="Ogata H."/>
            <person name="Sarno A.F."/>
            <person name="Shmutz J."/>
            <person name="Schroeder D."/>
            <person name="de Vargas C."/>
            <person name="Verret F."/>
            <person name="von Dassow P."/>
            <person name="Valentin K."/>
            <person name="Van de Peer Y."/>
            <person name="Wheeler G."/>
            <person name="Dacks J.B."/>
            <person name="Delwiche C.F."/>
            <person name="Dyhrman S.T."/>
            <person name="Glockner G."/>
            <person name="John U."/>
            <person name="Richards T."/>
            <person name="Worden A.Z."/>
            <person name="Zhang X."/>
            <person name="Grigoriev I.V."/>
            <person name="Allen A.E."/>
            <person name="Bidle K."/>
            <person name="Borodovsky M."/>
            <person name="Bowler C."/>
            <person name="Brownlee C."/>
            <person name="Cock J.M."/>
            <person name="Elias M."/>
            <person name="Gladyshev V.N."/>
            <person name="Groth M."/>
            <person name="Guda C."/>
            <person name="Hadaegh A."/>
            <person name="Iglesias-Rodriguez M.D."/>
            <person name="Jenkins J."/>
            <person name="Jones B.M."/>
            <person name="Lawson T."/>
            <person name="Leese F."/>
            <person name="Lindquist E."/>
            <person name="Lobanov A."/>
            <person name="Lomsadze A."/>
            <person name="Malik S.B."/>
            <person name="Marsh M.E."/>
            <person name="Mackinder L."/>
            <person name="Mock T."/>
            <person name="Mueller-Roeber B."/>
            <person name="Pagarete A."/>
            <person name="Parker M."/>
            <person name="Probert I."/>
            <person name="Quesneville H."/>
            <person name="Raines C."/>
            <person name="Rensing S.A."/>
            <person name="Riano-Pachon D.M."/>
            <person name="Richier S."/>
            <person name="Rokitta S."/>
            <person name="Shiraiwa Y."/>
            <person name="Soanes D.M."/>
            <person name="van der Giezen M."/>
            <person name="Wahlund T.M."/>
            <person name="Williams B."/>
            <person name="Wilson W."/>
            <person name="Wolfe G."/>
            <person name="Wurch L.L."/>
        </authorList>
    </citation>
    <scope>NUCLEOTIDE SEQUENCE</scope>
</reference>
<dbReference type="InterPro" id="IPR000330">
    <property type="entry name" value="SNF2_N"/>
</dbReference>
<dbReference type="EnsemblProtists" id="EOD26156">
    <property type="protein sequence ID" value="EOD26156"/>
    <property type="gene ID" value="EMIHUDRAFT_48728"/>
</dbReference>
<dbReference type="GeneID" id="17271703"/>
<sequence length="251" mass="28724">IMKDKQRLKRFAYQYIIIDEGHRMKNAASKLSATLMQYESAHRVLLTGTPLQNNLHELWALLNFLLPKIFASADSFETWFSAPLAERAGGASAQEEMAMNEEESLLVINRLHQVLRPFLLRRLKSDVEAQLPDKAEYVVKCELSPMQKLMYRQIQDQGLCSVGAAGQLKVSGLNNVCNHPYLFFSPEQLDQLGDDANLLWRSSGKFELLDRILPKLQALGHRGRDVQLMDLLELYFNLRHYKHLRLDGAAT</sequence>
<dbReference type="PaxDb" id="2903-EOD26156"/>